<dbReference type="Gene3D" id="1.20.120.330">
    <property type="entry name" value="Nucleotidyltransferases domain 2"/>
    <property type="match status" value="1"/>
</dbReference>
<dbReference type="EMBL" id="DSVL01000010">
    <property type="protein sequence ID" value="HFH27957.1"/>
    <property type="molecule type" value="Genomic_DNA"/>
</dbReference>
<comment type="caution">
    <text evidence="1">The sequence shown here is derived from an EMBL/GenBank/DDBJ whole genome shotgun (WGS) entry which is preliminary data.</text>
</comment>
<organism evidence="1">
    <name type="scientific">Gracilinema caldarium</name>
    <dbReference type="NCBI Taxonomy" id="215591"/>
    <lineage>
        <taxon>Bacteria</taxon>
        <taxon>Pseudomonadati</taxon>
        <taxon>Spirochaetota</taxon>
        <taxon>Spirochaetia</taxon>
        <taxon>Spirochaetales</taxon>
        <taxon>Breznakiellaceae</taxon>
        <taxon>Gracilinema</taxon>
    </lineage>
</organism>
<evidence type="ECO:0000313" key="1">
    <source>
        <dbReference type="EMBL" id="HFH27957.1"/>
    </source>
</evidence>
<dbReference type="SUPFAM" id="SSF81593">
    <property type="entry name" value="Nucleotidyltransferase substrate binding subunit/domain"/>
    <property type="match status" value="1"/>
</dbReference>
<dbReference type="AlphaFoldDB" id="A0A7C3E2X7"/>
<gene>
    <name evidence="1" type="ORF">ENS59_00370</name>
</gene>
<reference evidence="1" key="1">
    <citation type="journal article" date="2020" name="mSystems">
        <title>Genome- and Community-Level Interaction Insights into Carbon Utilization and Element Cycling Functions of Hydrothermarchaeota in Hydrothermal Sediment.</title>
        <authorList>
            <person name="Zhou Z."/>
            <person name="Liu Y."/>
            <person name="Xu W."/>
            <person name="Pan J."/>
            <person name="Luo Z.H."/>
            <person name="Li M."/>
        </authorList>
    </citation>
    <scope>NUCLEOTIDE SEQUENCE [LARGE SCALE GENOMIC DNA]</scope>
    <source>
        <strain evidence="1">SpSt-503</strain>
    </source>
</reference>
<accession>A0A7C3E2X7</accession>
<name>A0A7C3E2X7_9SPIR</name>
<dbReference type="Pfam" id="PF08780">
    <property type="entry name" value="NTase_sub_bind"/>
    <property type="match status" value="1"/>
</dbReference>
<evidence type="ECO:0008006" key="2">
    <source>
        <dbReference type="Google" id="ProtNLM"/>
    </source>
</evidence>
<protein>
    <recommendedName>
        <fullName evidence="2">Nucleotidyltransferase substrate binding protein</fullName>
    </recommendedName>
</protein>
<dbReference type="InterPro" id="IPR010235">
    <property type="entry name" value="HepT"/>
</dbReference>
<sequence>MEEKLDNLRNQCFAAVQDFEKALDIDLTRLDAQLIDVVQNGQVQKFEVAVEICWKTIKQFLYEIHGFDLASPKMVIKNFFELGYVTYEELDQLLKAIDIRNSFSHVYNRTVFLELYAQILEYKNFFLRITQKLQ</sequence>
<proteinExistence type="predicted"/>